<feature type="domain" description="Major facilitator superfamily (MFS) profile" evidence="6">
    <location>
        <begin position="24"/>
        <end position="418"/>
    </location>
</feature>
<feature type="transmembrane region" description="Helical" evidence="5">
    <location>
        <begin position="178"/>
        <end position="197"/>
    </location>
</feature>
<feature type="transmembrane region" description="Helical" evidence="5">
    <location>
        <begin position="277"/>
        <end position="298"/>
    </location>
</feature>
<dbReference type="PANTHER" id="PTHR23508:SF10">
    <property type="entry name" value="CARBOXYLIC ACID TRANSPORTER PROTEIN HOMOLOG"/>
    <property type="match status" value="1"/>
</dbReference>
<gene>
    <name evidence="7" type="ORF">FHY67_14175</name>
</gene>
<dbReference type="EMBL" id="VFBM01000018">
    <property type="protein sequence ID" value="TNX86059.1"/>
    <property type="molecule type" value="Genomic_DNA"/>
</dbReference>
<keyword evidence="2 5" id="KW-0812">Transmembrane</keyword>
<evidence type="ECO:0000256" key="4">
    <source>
        <dbReference type="ARBA" id="ARBA00023136"/>
    </source>
</evidence>
<feature type="transmembrane region" description="Helical" evidence="5">
    <location>
        <begin position="114"/>
        <end position="136"/>
    </location>
</feature>
<feature type="transmembrane region" description="Helical" evidence="5">
    <location>
        <begin position="58"/>
        <end position="81"/>
    </location>
</feature>
<dbReference type="GO" id="GO:0046943">
    <property type="term" value="F:carboxylic acid transmembrane transporter activity"/>
    <property type="evidence" value="ECO:0007669"/>
    <property type="project" value="TreeGrafter"/>
</dbReference>
<feature type="transmembrane region" description="Helical" evidence="5">
    <location>
        <begin position="20"/>
        <end position="46"/>
    </location>
</feature>
<feature type="transmembrane region" description="Helical" evidence="5">
    <location>
        <begin position="88"/>
        <end position="108"/>
    </location>
</feature>
<feature type="transmembrane region" description="Helical" evidence="5">
    <location>
        <begin position="240"/>
        <end position="257"/>
    </location>
</feature>
<feature type="transmembrane region" description="Helical" evidence="5">
    <location>
        <begin position="305"/>
        <end position="324"/>
    </location>
</feature>
<feature type="transmembrane region" description="Helical" evidence="5">
    <location>
        <begin position="363"/>
        <end position="386"/>
    </location>
</feature>
<evidence type="ECO:0000256" key="2">
    <source>
        <dbReference type="ARBA" id="ARBA00022692"/>
    </source>
</evidence>
<dbReference type="Proteomes" id="UP000314285">
    <property type="component" value="Unassembled WGS sequence"/>
</dbReference>
<dbReference type="RefSeq" id="WP_017401120.1">
    <property type="nucleotide sequence ID" value="NZ_CP027365.1"/>
</dbReference>
<dbReference type="PROSITE" id="PS00217">
    <property type="entry name" value="SUGAR_TRANSPORT_2"/>
    <property type="match status" value="1"/>
</dbReference>
<dbReference type="InterPro" id="IPR011701">
    <property type="entry name" value="MFS"/>
</dbReference>
<dbReference type="GO" id="GO:0005886">
    <property type="term" value="C:plasma membrane"/>
    <property type="evidence" value="ECO:0007669"/>
    <property type="project" value="TreeGrafter"/>
</dbReference>
<sequence length="425" mass="46815">MEKVSPLIIEEVSVPPAKKVWMTAFIFSFLVLLVDGADIAFLAYSLTSLKAEFGLTSIQVGALGSWSLIGSAVGGLIGGWACDRFGRVRIIVIYLVISSVLSCALGFADSYYQFVILRTLAAVGLGSLYIACNTLMSEYVPTKYRTTVLAALMTGFTMGSLVATLLAGWIIPAYGWRMLYWITIVPIFLSVLIHFMVPEPESWKKSIALKLKKAEQLAQTIKTTNPYKDIFKERKHRKMFLLWSLSAGALQFGYYGMSNWLPSYLEAEVGIKFKEMTMYMIGTFLIMIFAKVVAGMVADRWGRRVVFAFGTMGTALFIPVLVYLNTPANILWLMLLFGFLYGMPFAINATYMTESFPTSIRGTAVGGAFNVGRIGAIFAPVTIGIFAQNGSIGTGLLVMGAAYFLCGLIPLLFIKDRLYDPQKAD</sequence>
<reference evidence="7 8" key="1">
    <citation type="submission" date="2019-06" db="EMBL/GenBank/DDBJ databases">
        <title>Genome of Acinetobacter radioresistens APH1, a phenol degrading strain.</title>
        <authorList>
            <person name="Liu Y."/>
        </authorList>
    </citation>
    <scope>NUCLEOTIDE SEQUENCE [LARGE SCALE GENOMIC DNA]</scope>
    <source>
        <strain evidence="7 8">APH1</strain>
    </source>
</reference>
<accession>A0A8H2K123</accession>
<feature type="transmembrane region" description="Helical" evidence="5">
    <location>
        <begin position="148"/>
        <end position="172"/>
    </location>
</feature>
<dbReference type="AlphaFoldDB" id="A0A8H2K123"/>
<keyword evidence="4 5" id="KW-0472">Membrane</keyword>
<organism evidence="7 8">
    <name type="scientific">Acinetobacter radioresistens</name>
    <dbReference type="NCBI Taxonomy" id="40216"/>
    <lineage>
        <taxon>Bacteria</taxon>
        <taxon>Pseudomonadati</taxon>
        <taxon>Pseudomonadota</taxon>
        <taxon>Gammaproteobacteria</taxon>
        <taxon>Moraxellales</taxon>
        <taxon>Moraxellaceae</taxon>
        <taxon>Acinetobacter</taxon>
    </lineage>
</organism>
<feature type="transmembrane region" description="Helical" evidence="5">
    <location>
        <begin position="392"/>
        <end position="414"/>
    </location>
</feature>
<dbReference type="InterPro" id="IPR036259">
    <property type="entry name" value="MFS_trans_sf"/>
</dbReference>
<name>A0A8H2K123_ACIRA</name>
<comment type="subcellular location">
    <subcellularLocation>
        <location evidence="1">Membrane</location>
        <topology evidence="1">Multi-pass membrane protein</topology>
    </subcellularLocation>
</comment>
<evidence type="ECO:0000256" key="5">
    <source>
        <dbReference type="SAM" id="Phobius"/>
    </source>
</evidence>
<dbReference type="PROSITE" id="PS00216">
    <property type="entry name" value="SUGAR_TRANSPORT_1"/>
    <property type="match status" value="1"/>
</dbReference>
<evidence type="ECO:0000313" key="8">
    <source>
        <dbReference type="Proteomes" id="UP000314285"/>
    </source>
</evidence>
<dbReference type="Gene3D" id="1.20.1250.20">
    <property type="entry name" value="MFS general substrate transporter like domains"/>
    <property type="match status" value="1"/>
</dbReference>
<dbReference type="InterPro" id="IPR005829">
    <property type="entry name" value="Sugar_transporter_CS"/>
</dbReference>
<evidence type="ECO:0000256" key="1">
    <source>
        <dbReference type="ARBA" id="ARBA00004141"/>
    </source>
</evidence>
<dbReference type="PROSITE" id="PS50850">
    <property type="entry name" value="MFS"/>
    <property type="match status" value="1"/>
</dbReference>
<dbReference type="SUPFAM" id="SSF103473">
    <property type="entry name" value="MFS general substrate transporter"/>
    <property type="match status" value="1"/>
</dbReference>
<dbReference type="PANTHER" id="PTHR23508">
    <property type="entry name" value="CARBOXYLIC ACID TRANSPORTER PROTEIN HOMOLOG"/>
    <property type="match status" value="1"/>
</dbReference>
<evidence type="ECO:0000256" key="3">
    <source>
        <dbReference type="ARBA" id="ARBA00022989"/>
    </source>
</evidence>
<protein>
    <submittedName>
        <fullName evidence="7">MFS transporter</fullName>
    </submittedName>
</protein>
<dbReference type="InterPro" id="IPR020846">
    <property type="entry name" value="MFS_dom"/>
</dbReference>
<dbReference type="Pfam" id="PF07690">
    <property type="entry name" value="MFS_1"/>
    <property type="match status" value="1"/>
</dbReference>
<comment type="caution">
    <text evidence="7">The sequence shown here is derived from an EMBL/GenBank/DDBJ whole genome shotgun (WGS) entry which is preliminary data.</text>
</comment>
<evidence type="ECO:0000259" key="6">
    <source>
        <dbReference type="PROSITE" id="PS50850"/>
    </source>
</evidence>
<evidence type="ECO:0000313" key="7">
    <source>
        <dbReference type="EMBL" id="TNX86059.1"/>
    </source>
</evidence>
<proteinExistence type="predicted"/>
<keyword evidence="3 5" id="KW-1133">Transmembrane helix</keyword>
<feature type="transmembrane region" description="Helical" evidence="5">
    <location>
        <begin position="330"/>
        <end position="351"/>
    </location>
</feature>